<sequence length="22" mass="2663">MLHEDNSIPTEVRQHCDHNSYH</sequence>
<protein>
    <submittedName>
        <fullName evidence="2">RCG46813</fullName>
    </submittedName>
</protein>
<reference evidence="3" key="1">
    <citation type="submission" date="2005-09" db="EMBL/GenBank/DDBJ databases">
        <authorList>
            <person name="Mural R.J."/>
            <person name="Li P.W."/>
            <person name="Adams M.D."/>
            <person name="Amanatides P.G."/>
            <person name="Baden-Tillson H."/>
            <person name="Barnstead M."/>
            <person name="Chin S.H."/>
            <person name="Dew I."/>
            <person name="Evans C.A."/>
            <person name="Ferriera S."/>
            <person name="Flanigan M."/>
            <person name="Fosler C."/>
            <person name="Glodek A."/>
            <person name="Gu Z."/>
            <person name="Holt R.A."/>
            <person name="Jennings D."/>
            <person name="Kraft C.L."/>
            <person name="Lu F."/>
            <person name="Nguyen T."/>
            <person name="Nusskern D.R."/>
            <person name="Pfannkoch C.M."/>
            <person name="Sitter C."/>
            <person name="Sutton G.G."/>
            <person name="Venter J.C."/>
            <person name="Wang Z."/>
            <person name="Woodage T."/>
            <person name="Zheng X.H."/>
            <person name="Zhong F."/>
        </authorList>
    </citation>
    <scope>NUCLEOTIDE SEQUENCE [LARGE SCALE GENOMIC DNA]</scope>
    <source>
        <strain>BN</strain>
        <strain evidence="3">Sprague-Dawley</strain>
    </source>
</reference>
<feature type="region of interest" description="Disordered" evidence="1">
    <location>
        <begin position="1"/>
        <end position="22"/>
    </location>
</feature>
<organism evidence="2 3">
    <name type="scientific">Rattus norvegicus</name>
    <name type="common">Rat</name>
    <dbReference type="NCBI Taxonomy" id="10116"/>
    <lineage>
        <taxon>Eukaryota</taxon>
        <taxon>Metazoa</taxon>
        <taxon>Chordata</taxon>
        <taxon>Craniata</taxon>
        <taxon>Vertebrata</taxon>
        <taxon>Euteleostomi</taxon>
        <taxon>Mammalia</taxon>
        <taxon>Eutheria</taxon>
        <taxon>Euarchontoglires</taxon>
        <taxon>Glires</taxon>
        <taxon>Rodentia</taxon>
        <taxon>Myomorpha</taxon>
        <taxon>Muroidea</taxon>
        <taxon>Muridae</taxon>
        <taxon>Murinae</taxon>
        <taxon>Rattus</taxon>
    </lineage>
</organism>
<evidence type="ECO:0000313" key="3">
    <source>
        <dbReference type="Proteomes" id="UP000234681"/>
    </source>
</evidence>
<gene>
    <name evidence="2" type="ORF">rCG_46813</name>
</gene>
<proteinExistence type="predicted"/>
<dbReference type="AlphaFoldDB" id="A6IWX6"/>
<accession>A6IWX6</accession>
<dbReference type="Proteomes" id="UP000234681">
    <property type="component" value="Chromosome 18"/>
</dbReference>
<evidence type="ECO:0000313" key="2">
    <source>
        <dbReference type="EMBL" id="EDM14407.1"/>
    </source>
</evidence>
<dbReference type="EMBL" id="CH473971">
    <property type="protein sequence ID" value="EDM14407.1"/>
    <property type="molecule type" value="Genomic_DNA"/>
</dbReference>
<evidence type="ECO:0000256" key="1">
    <source>
        <dbReference type="SAM" id="MobiDB-lite"/>
    </source>
</evidence>
<name>A6IWX6_RAT</name>